<proteinExistence type="predicted"/>
<feature type="non-terminal residue" evidence="2">
    <location>
        <position position="1"/>
    </location>
</feature>
<dbReference type="GeneID" id="20650582"/>
<feature type="non-terminal residue" evidence="2">
    <location>
        <position position="136"/>
    </location>
</feature>
<dbReference type="RefSeq" id="XP_009527054.1">
    <property type="nucleotide sequence ID" value="XM_009528759.1"/>
</dbReference>
<accession>G4ZG93</accession>
<gene>
    <name evidence="2" type="ORF">PHYSODRAFT_377239</name>
</gene>
<dbReference type="InParanoid" id="G4ZG93"/>
<dbReference type="AlphaFoldDB" id="G4ZG93"/>
<keyword evidence="1" id="KW-0472">Membrane</keyword>
<dbReference type="EMBL" id="JH159154">
    <property type="protein sequence ID" value="EGZ17996.1"/>
    <property type="molecule type" value="Genomic_DNA"/>
</dbReference>
<keyword evidence="3" id="KW-1185">Reference proteome</keyword>
<keyword evidence="1" id="KW-1133">Transmembrane helix</keyword>
<evidence type="ECO:0000313" key="2">
    <source>
        <dbReference type="EMBL" id="EGZ17996.1"/>
    </source>
</evidence>
<dbReference type="Proteomes" id="UP000002640">
    <property type="component" value="Unassembled WGS sequence"/>
</dbReference>
<keyword evidence="1" id="KW-0812">Transmembrane</keyword>
<organism evidence="2 3">
    <name type="scientific">Phytophthora sojae (strain P6497)</name>
    <name type="common">Soybean stem and root rot agent</name>
    <name type="synonym">Phytophthora megasperma f. sp. glycines</name>
    <dbReference type="NCBI Taxonomy" id="1094619"/>
    <lineage>
        <taxon>Eukaryota</taxon>
        <taxon>Sar</taxon>
        <taxon>Stramenopiles</taxon>
        <taxon>Oomycota</taxon>
        <taxon>Peronosporomycetes</taxon>
        <taxon>Peronosporales</taxon>
        <taxon>Peronosporaceae</taxon>
        <taxon>Phytophthora</taxon>
    </lineage>
</organism>
<feature type="transmembrane region" description="Helical" evidence="1">
    <location>
        <begin position="114"/>
        <end position="135"/>
    </location>
</feature>
<dbReference type="KEGG" id="psoj:PHYSODRAFT_377239"/>
<feature type="transmembrane region" description="Helical" evidence="1">
    <location>
        <begin position="32"/>
        <end position="51"/>
    </location>
</feature>
<protein>
    <submittedName>
        <fullName evidence="2">Uncharacterized protein</fullName>
    </submittedName>
</protein>
<evidence type="ECO:0000256" key="1">
    <source>
        <dbReference type="SAM" id="Phobius"/>
    </source>
</evidence>
<name>G4ZG93_PHYSP</name>
<sequence>INSHAVPKSDEEAVWDGLQTLFHSEYVLLAEYIEVVLPISYAIYLSTLFHLPVAEFYPNTASLTTAKLRTTLASILHFAAVELVGFGVLIVLMRRKLGYSPLHHLAFVLETQSGTVQGYMFIWTLYILHLTLVHYG</sequence>
<evidence type="ECO:0000313" key="3">
    <source>
        <dbReference type="Proteomes" id="UP000002640"/>
    </source>
</evidence>
<reference evidence="2 3" key="1">
    <citation type="journal article" date="2006" name="Science">
        <title>Phytophthora genome sequences uncover evolutionary origins and mechanisms of pathogenesis.</title>
        <authorList>
            <person name="Tyler B.M."/>
            <person name="Tripathy S."/>
            <person name="Zhang X."/>
            <person name="Dehal P."/>
            <person name="Jiang R.H."/>
            <person name="Aerts A."/>
            <person name="Arredondo F.D."/>
            <person name="Baxter L."/>
            <person name="Bensasson D."/>
            <person name="Beynon J.L."/>
            <person name="Chapman J."/>
            <person name="Damasceno C.M."/>
            <person name="Dorrance A.E."/>
            <person name="Dou D."/>
            <person name="Dickerman A.W."/>
            <person name="Dubchak I.L."/>
            <person name="Garbelotto M."/>
            <person name="Gijzen M."/>
            <person name="Gordon S.G."/>
            <person name="Govers F."/>
            <person name="Grunwald N.J."/>
            <person name="Huang W."/>
            <person name="Ivors K.L."/>
            <person name="Jones R.W."/>
            <person name="Kamoun S."/>
            <person name="Krampis K."/>
            <person name="Lamour K.H."/>
            <person name="Lee M.K."/>
            <person name="McDonald W.H."/>
            <person name="Medina M."/>
            <person name="Meijer H.J."/>
            <person name="Nordberg E.K."/>
            <person name="Maclean D.J."/>
            <person name="Ospina-Giraldo M.D."/>
            <person name="Morris P.F."/>
            <person name="Phuntumart V."/>
            <person name="Putnam N.H."/>
            <person name="Rash S."/>
            <person name="Rose J.K."/>
            <person name="Sakihama Y."/>
            <person name="Salamov A.A."/>
            <person name="Savidor A."/>
            <person name="Scheuring C.F."/>
            <person name="Smith B.M."/>
            <person name="Sobral B.W."/>
            <person name="Terry A."/>
            <person name="Torto-Alalibo T.A."/>
            <person name="Win J."/>
            <person name="Xu Z."/>
            <person name="Zhang H."/>
            <person name="Grigoriev I.V."/>
            <person name="Rokhsar D.S."/>
            <person name="Boore J.L."/>
        </authorList>
    </citation>
    <scope>NUCLEOTIDE SEQUENCE [LARGE SCALE GENOMIC DNA]</scope>
    <source>
        <strain evidence="2 3">P6497</strain>
    </source>
</reference>
<feature type="transmembrane region" description="Helical" evidence="1">
    <location>
        <begin position="71"/>
        <end position="93"/>
    </location>
</feature>